<comment type="caution">
    <text evidence="2">The sequence shown here is derived from an EMBL/GenBank/DDBJ whole genome shotgun (WGS) entry which is preliminary data.</text>
</comment>
<keyword evidence="3" id="KW-1185">Reference proteome</keyword>
<dbReference type="Proteomes" id="UP001358417">
    <property type="component" value="Unassembled WGS sequence"/>
</dbReference>
<evidence type="ECO:0000313" key="2">
    <source>
        <dbReference type="EMBL" id="KAK5065346.1"/>
    </source>
</evidence>
<organism evidence="2 3">
    <name type="scientific">Exophiala bonariae</name>
    <dbReference type="NCBI Taxonomy" id="1690606"/>
    <lineage>
        <taxon>Eukaryota</taxon>
        <taxon>Fungi</taxon>
        <taxon>Dikarya</taxon>
        <taxon>Ascomycota</taxon>
        <taxon>Pezizomycotina</taxon>
        <taxon>Eurotiomycetes</taxon>
        <taxon>Chaetothyriomycetidae</taxon>
        <taxon>Chaetothyriales</taxon>
        <taxon>Herpotrichiellaceae</taxon>
        <taxon>Exophiala</taxon>
    </lineage>
</organism>
<dbReference type="AlphaFoldDB" id="A0AAV9NSP3"/>
<gene>
    <name evidence="2" type="ORF">LTR84_001184</name>
</gene>
<dbReference type="Gene3D" id="3.40.50.10860">
    <property type="entry name" value="Leucine Dehydrogenase, chain A, domain 1"/>
    <property type="match status" value="1"/>
</dbReference>
<dbReference type="RefSeq" id="XP_064712670.1">
    <property type="nucleotide sequence ID" value="XM_064844810.1"/>
</dbReference>
<dbReference type="Gene3D" id="3.40.50.720">
    <property type="entry name" value="NAD(P)-binding Rossmann-like Domain"/>
    <property type="match status" value="1"/>
</dbReference>
<dbReference type="InterPro" id="IPR022893">
    <property type="entry name" value="Shikimate_DH_fam"/>
</dbReference>
<reference evidence="2 3" key="1">
    <citation type="submission" date="2023-08" db="EMBL/GenBank/DDBJ databases">
        <title>Black Yeasts Isolated from many extreme environments.</title>
        <authorList>
            <person name="Coleine C."/>
            <person name="Stajich J.E."/>
            <person name="Selbmann L."/>
        </authorList>
    </citation>
    <scope>NUCLEOTIDE SEQUENCE [LARGE SCALE GENOMIC DNA]</scope>
    <source>
        <strain evidence="2 3">CCFEE 5792</strain>
    </source>
</reference>
<dbReference type="CDD" id="cd01065">
    <property type="entry name" value="NAD_bind_Shikimate_DH"/>
    <property type="match status" value="1"/>
</dbReference>
<dbReference type="GO" id="GO:0009423">
    <property type="term" value="P:chorismate biosynthetic process"/>
    <property type="evidence" value="ECO:0007669"/>
    <property type="project" value="TreeGrafter"/>
</dbReference>
<dbReference type="GeneID" id="89969406"/>
<dbReference type="PANTHER" id="PTHR21089">
    <property type="entry name" value="SHIKIMATE DEHYDROGENASE"/>
    <property type="match status" value="1"/>
</dbReference>
<proteinExistence type="predicted"/>
<dbReference type="Pfam" id="PF08501">
    <property type="entry name" value="Shikimate_dh_N"/>
    <property type="match status" value="1"/>
</dbReference>
<name>A0AAV9NSP3_9EURO</name>
<dbReference type="InterPro" id="IPR013708">
    <property type="entry name" value="Shikimate_DH-bd_N"/>
</dbReference>
<dbReference type="InterPro" id="IPR036291">
    <property type="entry name" value="NAD(P)-bd_dom_sf"/>
</dbReference>
<dbReference type="PANTHER" id="PTHR21089:SF1">
    <property type="entry name" value="BIFUNCTIONAL 3-DEHYDROQUINATE DEHYDRATASE_SHIKIMATE DEHYDROGENASE, CHLOROPLASTIC"/>
    <property type="match status" value="1"/>
</dbReference>
<dbReference type="GO" id="GO:0019632">
    <property type="term" value="P:shikimate metabolic process"/>
    <property type="evidence" value="ECO:0007669"/>
    <property type="project" value="TreeGrafter"/>
</dbReference>
<feature type="domain" description="Shikimate dehydrogenase substrate binding N-terminal" evidence="1">
    <location>
        <begin position="41"/>
        <end position="121"/>
    </location>
</feature>
<evidence type="ECO:0000259" key="1">
    <source>
        <dbReference type="Pfam" id="PF08501"/>
    </source>
</evidence>
<dbReference type="InterPro" id="IPR046346">
    <property type="entry name" value="Aminoacid_DH-like_N_sf"/>
</dbReference>
<dbReference type="SUPFAM" id="SSF53223">
    <property type="entry name" value="Aminoacid dehydrogenase-like, N-terminal domain"/>
    <property type="match status" value="1"/>
</dbReference>
<dbReference type="SUPFAM" id="SSF51735">
    <property type="entry name" value="NAD(P)-binding Rossmann-fold domains"/>
    <property type="match status" value="1"/>
</dbReference>
<sequence>MKDSVLGSQVASLASTLDASYTYGTSLRKSLASDQSYGTFLLGYPISKSLAPMLQNKLFCLAGLSWKYRLLESADQDDLLPHLASQDCVGAAVTMPHKVTFLTKVDDVTMEGRAIGAINTVFIRQSPMGHRRYIGTNTDCIGVREAFLRNISPEGLARGTSSPALVIGGGGACRSAIFALHEWFNVQTIYLVNRFKSEVDSIIRDFSQIPGWKAKLLHVDYVAQAQKADSPYFIVGTVPDYPPSTVEENLASEIVKAFLMSGLTTEKGMVLEMCYFPRVRTTFFELAEANGWQVIAGTEAMIWQGVAQQVLWTEDLLPATGSIVDTASEMISKEITV</sequence>
<evidence type="ECO:0000313" key="3">
    <source>
        <dbReference type="Proteomes" id="UP001358417"/>
    </source>
</evidence>
<dbReference type="EMBL" id="JAVRRD010000001">
    <property type="protein sequence ID" value="KAK5065346.1"/>
    <property type="molecule type" value="Genomic_DNA"/>
</dbReference>
<accession>A0AAV9NSP3</accession>
<protein>
    <recommendedName>
        <fullName evidence="1">Shikimate dehydrogenase substrate binding N-terminal domain-containing protein</fullName>
    </recommendedName>
</protein>
<dbReference type="GO" id="GO:0004764">
    <property type="term" value="F:shikimate 3-dehydrogenase (NADP+) activity"/>
    <property type="evidence" value="ECO:0007669"/>
    <property type="project" value="InterPro"/>
</dbReference>